<dbReference type="Proteomes" id="UP000215914">
    <property type="component" value="Unassembled WGS sequence"/>
</dbReference>
<accession>A0A9K3E2E3</accession>
<comment type="caution">
    <text evidence="10">The sequence shown here is derived from an EMBL/GenBank/DDBJ whole genome shotgun (WGS) entry which is preliminary data.</text>
</comment>
<feature type="compositionally biased region" description="Low complexity" evidence="9">
    <location>
        <begin position="111"/>
        <end position="130"/>
    </location>
</feature>
<evidence type="ECO:0000256" key="8">
    <source>
        <dbReference type="ARBA" id="ARBA00048679"/>
    </source>
</evidence>
<evidence type="ECO:0000313" key="11">
    <source>
        <dbReference type="Proteomes" id="UP000215914"/>
    </source>
</evidence>
<evidence type="ECO:0000256" key="3">
    <source>
        <dbReference type="ARBA" id="ARBA00022679"/>
    </source>
</evidence>
<feature type="compositionally biased region" description="Polar residues" evidence="9">
    <location>
        <begin position="73"/>
        <end position="94"/>
    </location>
</feature>
<evidence type="ECO:0000256" key="5">
    <source>
        <dbReference type="ARBA" id="ARBA00022777"/>
    </source>
</evidence>
<feature type="compositionally biased region" description="Basic and acidic residues" evidence="9">
    <location>
        <begin position="11"/>
        <end position="20"/>
    </location>
</feature>
<keyword evidence="2 10" id="KW-0723">Serine/threonine-protein kinase</keyword>
<protein>
    <recommendedName>
        <fullName evidence="1">non-specific serine/threonine protein kinase</fullName>
        <ecNumber evidence="1">2.7.11.1</ecNumber>
    </recommendedName>
</protein>
<comment type="catalytic activity">
    <reaction evidence="8">
        <text>L-seryl-[protein] + ATP = O-phospho-L-seryl-[protein] + ADP + H(+)</text>
        <dbReference type="Rhea" id="RHEA:17989"/>
        <dbReference type="Rhea" id="RHEA-COMP:9863"/>
        <dbReference type="Rhea" id="RHEA-COMP:11604"/>
        <dbReference type="ChEBI" id="CHEBI:15378"/>
        <dbReference type="ChEBI" id="CHEBI:29999"/>
        <dbReference type="ChEBI" id="CHEBI:30616"/>
        <dbReference type="ChEBI" id="CHEBI:83421"/>
        <dbReference type="ChEBI" id="CHEBI:456216"/>
        <dbReference type="EC" id="2.7.11.1"/>
    </reaction>
</comment>
<evidence type="ECO:0000313" key="10">
    <source>
        <dbReference type="EMBL" id="KAF5764794.1"/>
    </source>
</evidence>
<evidence type="ECO:0000256" key="9">
    <source>
        <dbReference type="SAM" id="MobiDB-lite"/>
    </source>
</evidence>
<dbReference type="AlphaFoldDB" id="A0A9K3E2E3"/>
<gene>
    <name evidence="10" type="ORF">HanXRQr2_Chr15g0696141</name>
</gene>
<feature type="region of interest" description="Disordered" evidence="9">
    <location>
        <begin position="11"/>
        <end position="49"/>
    </location>
</feature>
<dbReference type="PANTHER" id="PTHR45637">
    <property type="entry name" value="FLIPPASE KINASE 1-RELATED"/>
    <property type="match status" value="1"/>
</dbReference>
<dbReference type="Gramene" id="mRNA:HanXRQr2_Chr15g0696141">
    <property type="protein sequence ID" value="CDS:HanXRQr2_Chr15g0696141.1"/>
    <property type="gene ID" value="HanXRQr2_Chr15g0696141"/>
</dbReference>
<keyword evidence="6" id="KW-0067">ATP-binding</keyword>
<proteinExistence type="predicted"/>
<dbReference type="GO" id="GO:0004674">
    <property type="term" value="F:protein serine/threonine kinase activity"/>
    <property type="evidence" value="ECO:0007669"/>
    <property type="project" value="UniProtKB-KW"/>
</dbReference>
<keyword evidence="4" id="KW-0547">Nucleotide-binding</keyword>
<reference evidence="10" key="1">
    <citation type="journal article" date="2017" name="Nature">
        <title>The sunflower genome provides insights into oil metabolism, flowering and Asterid evolution.</title>
        <authorList>
            <person name="Badouin H."/>
            <person name="Gouzy J."/>
            <person name="Grassa C.J."/>
            <person name="Murat F."/>
            <person name="Staton S.E."/>
            <person name="Cottret L."/>
            <person name="Lelandais-Briere C."/>
            <person name="Owens G.L."/>
            <person name="Carrere S."/>
            <person name="Mayjonade B."/>
            <person name="Legrand L."/>
            <person name="Gill N."/>
            <person name="Kane N.C."/>
            <person name="Bowers J.E."/>
            <person name="Hubner S."/>
            <person name="Bellec A."/>
            <person name="Berard A."/>
            <person name="Berges H."/>
            <person name="Blanchet N."/>
            <person name="Boniface M.C."/>
            <person name="Brunel D."/>
            <person name="Catrice O."/>
            <person name="Chaidir N."/>
            <person name="Claudel C."/>
            <person name="Donnadieu C."/>
            <person name="Faraut T."/>
            <person name="Fievet G."/>
            <person name="Helmstetter N."/>
            <person name="King M."/>
            <person name="Knapp S.J."/>
            <person name="Lai Z."/>
            <person name="Le Paslier M.C."/>
            <person name="Lippi Y."/>
            <person name="Lorenzon L."/>
            <person name="Mandel J.R."/>
            <person name="Marage G."/>
            <person name="Marchand G."/>
            <person name="Marquand E."/>
            <person name="Bret-Mestries E."/>
            <person name="Morien E."/>
            <person name="Nambeesan S."/>
            <person name="Nguyen T."/>
            <person name="Pegot-Espagnet P."/>
            <person name="Pouilly N."/>
            <person name="Raftis F."/>
            <person name="Sallet E."/>
            <person name="Schiex T."/>
            <person name="Thomas J."/>
            <person name="Vandecasteele C."/>
            <person name="Vares D."/>
            <person name="Vear F."/>
            <person name="Vautrin S."/>
            <person name="Crespi M."/>
            <person name="Mangin B."/>
            <person name="Burke J.M."/>
            <person name="Salse J."/>
            <person name="Munos S."/>
            <person name="Vincourt P."/>
            <person name="Rieseberg L.H."/>
            <person name="Langlade N.B."/>
        </authorList>
    </citation>
    <scope>NUCLEOTIDE SEQUENCE</scope>
    <source>
        <tissue evidence="10">Leaves</tissue>
    </source>
</reference>
<feature type="compositionally biased region" description="Basic residues" evidence="9">
    <location>
        <begin position="35"/>
        <end position="48"/>
    </location>
</feature>
<keyword evidence="3 10" id="KW-0808">Transferase</keyword>
<feature type="region of interest" description="Disordered" evidence="9">
    <location>
        <begin position="71"/>
        <end position="130"/>
    </location>
</feature>
<keyword evidence="11" id="KW-1185">Reference proteome</keyword>
<reference evidence="10" key="2">
    <citation type="submission" date="2020-06" db="EMBL/GenBank/DDBJ databases">
        <title>Helianthus annuus Genome sequencing and assembly Release 2.</title>
        <authorList>
            <person name="Gouzy J."/>
            <person name="Langlade N."/>
            <person name="Munos S."/>
        </authorList>
    </citation>
    <scope>NUCLEOTIDE SEQUENCE</scope>
    <source>
        <tissue evidence="10">Leaves</tissue>
    </source>
</reference>
<sequence length="203" mass="22214">MGVYWCVREGEGCPKRRDPDVGDEAGPTTEGMKWRGGRRRTGTRRGRTPYRIALYKQRKVGVSLDEEKKIGEKNSSVSDKASDGNSSLGKTSGSAPVDFVESGKSSMCRGSTSSNVSDESSCSSFNSSINRPHESNDMRWEAIQVVRARDGALGLTHFRLLKRLGCGDIGSVYLAELTGTKAYFAMKVMDKASLASRKKLFRA</sequence>
<dbReference type="InterPro" id="IPR011009">
    <property type="entry name" value="Kinase-like_dom_sf"/>
</dbReference>
<dbReference type="SUPFAM" id="SSF56112">
    <property type="entry name" value="Protein kinase-like (PK-like)"/>
    <property type="match status" value="1"/>
</dbReference>
<evidence type="ECO:0000256" key="4">
    <source>
        <dbReference type="ARBA" id="ARBA00022741"/>
    </source>
</evidence>
<dbReference type="EC" id="2.7.11.1" evidence="1"/>
<dbReference type="EMBL" id="MNCJ02000330">
    <property type="protein sequence ID" value="KAF5764794.1"/>
    <property type="molecule type" value="Genomic_DNA"/>
</dbReference>
<evidence type="ECO:0000256" key="1">
    <source>
        <dbReference type="ARBA" id="ARBA00012513"/>
    </source>
</evidence>
<keyword evidence="5 10" id="KW-0418">Kinase</keyword>
<dbReference type="Gene3D" id="3.30.200.20">
    <property type="entry name" value="Phosphorylase Kinase, domain 1"/>
    <property type="match status" value="1"/>
</dbReference>
<evidence type="ECO:0000256" key="7">
    <source>
        <dbReference type="ARBA" id="ARBA00047899"/>
    </source>
</evidence>
<name>A0A9K3E2E3_HELAN</name>
<organism evidence="10 11">
    <name type="scientific">Helianthus annuus</name>
    <name type="common">Common sunflower</name>
    <dbReference type="NCBI Taxonomy" id="4232"/>
    <lineage>
        <taxon>Eukaryota</taxon>
        <taxon>Viridiplantae</taxon>
        <taxon>Streptophyta</taxon>
        <taxon>Embryophyta</taxon>
        <taxon>Tracheophyta</taxon>
        <taxon>Spermatophyta</taxon>
        <taxon>Magnoliopsida</taxon>
        <taxon>eudicotyledons</taxon>
        <taxon>Gunneridae</taxon>
        <taxon>Pentapetalae</taxon>
        <taxon>asterids</taxon>
        <taxon>campanulids</taxon>
        <taxon>Asterales</taxon>
        <taxon>Asteraceae</taxon>
        <taxon>Asteroideae</taxon>
        <taxon>Heliantheae alliance</taxon>
        <taxon>Heliantheae</taxon>
        <taxon>Helianthus</taxon>
    </lineage>
</organism>
<evidence type="ECO:0000256" key="6">
    <source>
        <dbReference type="ARBA" id="ARBA00022840"/>
    </source>
</evidence>
<evidence type="ECO:0000256" key="2">
    <source>
        <dbReference type="ARBA" id="ARBA00022527"/>
    </source>
</evidence>
<dbReference type="GO" id="GO:0005524">
    <property type="term" value="F:ATP binding"/>
    <property type="evidence" value="ECO:0007669"/>
    <property type="project" value="UniProtKB-KW"/>
</dbReference>
<comment type="catalytic activity">
    <reaction evidence="7">
        <text>L-threonyl-[protein] + ATP = O-phospho-L-threonyl-[protein] + ADP + H(+)</text>
        <dbReference type="Rhea" id="RHEA:46608"/>
        <dbReference type="Rhea" id="RHEA-COMP:11060"/>
        <dbReference type="Rhea" id="RHEA-COMP:11605"/>
        <dbReference type="ChEBI" id="CHEBI:15378"/>
        <dbReference type="ChEBI" id="CHEBI:30013"/>
        <dbReference type="ChEBI" id="CHEBI:30616"/>
        <dbReference type="ChEBI" id="CHEBI:61977"/>
        <dbReference type="ChEBI" id="CHEBI:456216"/>
        <dbReference type="EC" id="2.7.11.1"/>
    </reaction>
</comment>